<dbReference type="AlphaFoldDB" id="A0AAV2J5C0"/>
<evidence type="ECO:0000313" key="2">
    <source>
        <dbReference type="Proteomes" id="UP001497482"/>
    </source>
</evidence>
<proteinExistence type="predicted"/>
<name>A0AAV2J5C0_KNICA</name>
<accession>A0AAV2J5C0</accession>
<protein>
    <submittedName>
        <fullName evidence="1">Uncharacterized protein</fullName>
    </submittedName>
</protein>
<organism evidence="1 2">
    <name type="scientific">Knipowitschia caucasica</name>
    <name type="common">Caucasian dwarf goby</name>
    <name type="synonym">Pomatoschistus caucasicus</name>
    <dbReference type="NCBI Taxonomy" id="637954"/>
    <lineage>
        <taxon>Eukaryota</taxon>
        <taxon>Metazoa</taxon>
        <taxon>Chordata</taxon>
        <taxon>Craniata</taxon>
        <taxon>Vertebrata</taxon>
        <taxon>Euteleostomi</taxon>
        <taxon>Actinopterygii</taxon>
        <taxon>Neopterygii</taxon>
        <taxon>Teleostei</taxon>
        <taxon>Neoteleostei</taxon>
        <taxon>Acanthomorphata</taxon>
        <taxon>Gobiaria</taxon>
        <taxon>Gobiiformes</taxon>
        <taxon>Gobioidei</taxon>
        <taxon>Gobiidae</taxon>
        <taxon>Gobiinae</taxon>
        <taxon>Knipowitschia</taxon>
    </lineage>
</organism>
<dbReference type="EMBL" id="OZ035832">
    <property type="protein sequence ID" value="CAL1571222.1"/>
    <property type="molecule type" value="Genomic_DNA"/>
</dbReference>
<gene>
    <name evidence="1" type="ORF">KC01_LOCUS3369</name>
</gene>
<sequence length="91" mass="10296">MSAHMGKGSREIPRQKVGFIQSQEWCPPPARRQFARQERKPTLLGAGRLVPPAAEWKCERWSGPGKSLGCKKSWRSTLKRTLTNHCLVKSP</sequence>
<dbReference type="Proteomes" id="UP001497482">
    <property type="component" value="Chromosome 10"/>
</dbReference>
<keyword evidence="2" id="KW-1185">Reference proteome</keyword>
<reference evidence="1 2" key="1">
    <citation type="submission" date="2024-04" db="EMBL/GenBank/DDBJ databases">
        <authorList>
            <person name="Waldvogel A.-M."/>
            <person name="Schoenle A."/>
        </authorList>
    </citation>
    <scope>NUCLEOTIDE SEQUENCE [LARGE SCALE GENOMIC DNA]</scope>
</reference>
<evidence type="ECO:0000313" key="1">
    <source>
        <dbReference type="EMBL" id="CAL1571222.1"/>
    </source>
</evidence>